<evidence type="ECO:0000256" key="8">
    <source>
        <dbReference type="SAM" id="Phobius"/>
    </source>
</evidence>
<keyword evidence="6" id="KW-0456">Lyase</keyword>
<keyword evidence="2 8" id="KW-0812">Transmembrane</keyword>
<dbReference type="AlphaFoldDB" id="A0A9N8EYL2"/>
<evidence type="ECO:0000313" key="10">
    <source>
        <dbReference type="EMBL" id="CAB9528064.1"/>
    </source>
</evidence>
<evidence type="ECO:0000256" key="2">
    <source>
        <dbReference type="ARBA" id="ARBA00022692"/>
    </source>
</evidence>
<dbReference type="PANTHER" id="PTHR11920">
    <property type="entry name" value="GUANYLYL CYCLASE"/>
    <property type="match status" value="1"/>
</dbReference>
<dbReference type="InterPro" id="IPR001054">
    <property type="entry name" value="A/G_cyclase"/>
</dbReference>
<dbReference type="GO" id="GO:0004383">
    <property type="term" value="F:guanylate cyclase activity"/>
    <property type="evidence" value="ECO:0007669"/>
    <property type="project" value="TreeGrafter"/>
</dbReference>
<name>A0A9N8EYL2_9STRA</name>
<dbReference type="SMART" id="SM00044">
    <property type="entry name" value="CYCc"/>
    <property type="match status" value="1"/>
</dbReference>
<organism evidence="10 11">
    <name type="scientific">Seminavis robusta</name>
    <dbReference type="NCBI Taxonomy" id="568900"/>
    <lineage>
        <taxon>Eukaryota</taxon>
        <taxon>Sar</taxon>
        <taxon>Stramenopiles</taxon>
        <taxon>Ochrophyta</taxon>
        <taxon>Bacillariophyta</taxon>
        <taxon>Bacillariophyceae</taxon>
        <taxon>Bacillariophycidae</taxon>
        <taxon>Naviculales</taxon>
        <taxon>Naviculaceae</taxon>
        <taxon>Seminavis</taxon>
    </lineage>
</organism>
<evidence type="ECO:0000256" key="4">
    <source>
        <dbReference type="ARBA" id="ARBA00022989"/>
    </source>
</evidence>
<dbReference type="SUPFAM" id="SSF109604">
    <property type="entry name" value="HD-domain/PDEase-like"/>
    <property type="match status" value="1"/>
</dbReference>
<dbReference type="GO" id="GO:0035556">
    <property type="term" value="P:intracellular signal transduction"/>
    <property type="evidence" value="ECO:0007669"/>
    <property type="project" value="InterPro"/>
</dbReference>
<dbReference type="Gene3D" id="3.30.70.1230">
    <property type="entry name" value="Nucleotide cyclase"/>
    <property type="match status" value="1"/>
</dbReference>
<gene>
    <name evidence="10" type="ORF">SEMRO_2139_G316150.1</name>
</gene>
<keyword evidence="3" id="KW-0547">Nucleotide-binding</keyword>
<keyword evidence="5 8" id="KW-0472">Membrane</keyword>
<feature type="compositionally biased region" description="Polar residues" evidence="7">
    <location>
        <begin position="27"/>
        <end position="41"/>
    </location>
</feature>
<accession>A0A9N8EYL2</accession>
<evidence type="ECO:0000256" key="5">
    <source>
        <dbReference type="ARBA" id="ARBA00023136"/>
    </source>
</evidence>
<comment type="caution">
    <text evidence="10">The sequence shown here is derived from an EMBL/GenBank/DDBJ whole genome shotgun (WGS) entry which is preliminary data.</text>
</comment>
<dbReference type="Pfam" id="PF00211">
    <property type="entry name" value="Guanylate_cyc"/>
    <property type="match status" value="1"/>
</dbReference>
<dbReference type="GO" id="GO:0004114">
    <property type="term" value="F:3',5'-cyclic-nucleotide phosphodiesterase activity"/>
    <property type="evidence" value="ECO:0007669"/>
    <property type="project" value="InterPro"/>
</dbReference>
<dbReference type="InterPro" id="IPR036971">
    <property type="entry name" value="PDEase_catalytic_dom_sf"/>
</dbReference>
<dbReference type="PANTHER" id="PTHR11920:SF335">
    <property type="entry name" value="GUANYLATE CYCLASE"/>
    <property type="match status" value="1"/>
</dbReference>
<dbReference type="Gene3D" id="1.10.1300.10">
    <property type="entry name" value="3'5'-cyclic nucleotide phosphodiesterase, catalytic domain"/>
    <property type="match status" value="1"/>
</dbReference>
<dbReference type="InterPro" id="IPR050401">
    <property type="entry name" value="Cyclic_nucleotide_synthase"/>
</dbReference>
<dbReference type="GO" id="GO:0007168">
    <property type="term" value="P:receptor guanylyl cyclase signaling pathway"/>
    <property type="evidence" value="ECO:0007669"/>
    <property type="project" value="TreeGrafter"/>
</dbReference>
<dbReference type="CDD" id="cd07302">
    <property type="entry name" value="CHD"/>
    <property type="match status" value="1"/>
</dbReference>
<feature type="region of interest" description="Disordered" evidence="7">
    <location>
        <begin position="1"/>
        <end position="50"/>
    </location>
</feature>
<dbReference type="Proteomes" id="UP001153069">
    <property type="component" value="Unassembled WGS sequence"/>
</dbReference>
<dbReference type="GO" id="GO:0005886">
    <property type="term" value="C:plasma membrane"/>
    <property type="evidence" value="ECO:0007669"/>
    <property type="project" value="TreeGrafter"/>
</dbReference>
<comment type="subcellular location">
    <subcellularLocation>
        <location evidence="1">Membrane</location>
    </subcellularLocation>
</comment>
<feature type="transmembrane region" description="Helical" evidence="8">
    <location>
        <begin position="85"/>
        <end position="109"/>
    </location>
</feature>
<dbReference type="PROSITE" id="PS50125">
    <property type="entry name" value="GUANYLATE_CYCLASE_2"/>
    <property type="match status" value="1"/>
</dbReference>
<dbReference type="Pfam" id="PF00233">
    <property type="entry name" value="PDEase_I"/>
    <property type="match status" value="1"/>
</dbReference>
<dbReference type="SUPFAM" id="SSF55073">
    <property type="entry name" value="Nucleotide cyclase"/>
    <property type="match status" value="1"/>
</dbReference>
<evidence type="ECO:0000256" key="7">
    <source>
        <dbReference type="SAM" id="MobiDB-lite"/>
    </source>
</evidence>
<evidence type="ECO:0000256" key="6">
    <source>
        <dbReference type="ARBA" id="ARBA00023239"/>
    </source>
</evidence>
<dbReference type="InterPro" id="IPR029787">
    <property type="entry name" value="Nucleotide_cyclase"/>
</dbReference>
<dbReference type="GO" id="GO:0001653">
    <property type="term" value="F:peptide receptor activity"/>
    <property type="evidence" value="ECO:0007669"/>
    <property type="project" value="TreeGrafter"/>
</dbReference>
<proteinExistence type="predicted"/>
<keyword evidence="4 8" id="KW-1133">Transmembrane helix</keyword>
<evidence type="ECO:0000259" key="9">
    <source>
        <dbReference type="PROSITE" id="PS50125"/>
    </source>
</evidence>
<evidence type="ECO:0000256" key="3">
    <source>
        <dbReference type="ARBA" id="ARBA00022741"/>
    </source>
</evidence>
<sequence length="1222" mass="137569">MYSSRRWKNKGKDPFQDEHDDWEVSIASISDSEATGTPTSGDSKRGLFSHLSGRFSNASRKSKSASGRRKSSLDVAKHETRMINILRLVVFILLFSAATFVCVTVYVFLKMEEEQTFEEQFYDLAFRLVEGFHSNSKLRVQVVDMLSISLTSSALATDQVWPFVTIRDFEAQATAARSVLGASFIGVYPRVIKELRRPWEEYTQQVENLQWINESVAFQNEFMETHNRSSDVTRQSRALLTQFSIDFESGANITVEDISNNVTFDGTYGTSSQIFRAGDPDSPSDDGKWVYEKLDSPGPFYPMWQMSPAEEAIVVRNINYNIIDPDFHPSAYIDAIPLVMSTGNAVFGGVWNVDEDGYIDEDDDFDQRTVPAASLLYPVFDKIVPDEEGEKSTVAVIELDYEFGPFFSSVLPPNADPVIAVVSNCKQVFSYQVTGVTAEYLGAEDAHDPNFDEFVVSTLMTDFEDSGAGTVYNGAPIDKEYCPWKLNVYATQEMKDHFVTSNPIYYMLAVLGVFFFTCVTFIAYDRIVERRQKMLMNTAVKSDKIVASLFPKGFQEALYKRESVSHNSGPIGNKTQGPQNGHAFLSANYQTNTSKPQVVEGAEPLAKLYPDCTVFFADIAGFTAWSSARSPAHVFTLLETIYAAFDSLADKHSVFKIETIGDCYVCVTGLPEAQPKHAILMVKFARDCLGKMAGLTRQLEGSLGPGTGDLAIRVGLHSGPVTAGVLRGKKARFQLFGDTVNTASRMESNGRKNCIHASPDTADILVSQGKSHWVMQREDKIVAKGKGEIQTYWIRPTSSSSATSSVVSDSTDDKVFDTLVSVEEALKGLRGTDMDKLKWAEENYRSIGWTVDLLFKHLKWIVVERRDSAVQQPHNEVWSNQNFSAVGVVWDDHLCESLFELGDSSWHAEEDFLQFRGGKAEDQLRIFITCIAYKYNQTPFHNYTHACQVLMSADNMMEQLSSKLGPGRQMNAWMKFVVLLAAIIRDMDPSNSDNLQVSFEDGDDDRDGRSSSLSFSTKHANTYYRSLQSAWRLLLDERLYSLRVCLCSNKDEFYCFRQLLVNLVVGADMSNSAYAIQREYRWNAAFRGYDSNDDASSALTLATVSYDQAASILEHISLAAQWTHTMQHWQNYKKWNAKLYQELCDDYENGTLSIDPSRYWYQQELILFDNVIIPLAEKLQLPFVLGAAGSEYLKFAWQNRRGWESTQKHLAPQSSSCVEYET</sequence>
<keyword evidence="10" id="KW-0675">Receptor</keyword>
<reference evidence="10" key="1">
    <citation type="submission" date="2020-06" db="EMBL/GenBank/DDBJ databases">
        <authorList>
            <consortium name="Plant Systems Biology data submission"/>
        </authorList>
    </citation>
    <scope>NUCLEOTIDE SEQUENCE</scope>
    <source>
        <strain evidence="10">D6</strain>
    </source>
</reference>
<dbReference type="InterPro" id="IPR002073">
    <property type="entry name" value="PDEase_catalytic_dom"/>
</dbReference>
<keyword evidence="11" id="KW-1185">Reference proteome</keyword>
<dbReference type="EMBL" id="CAICTM010002137">
    <property type="protein sequence ID" value="CAB9528064.1"/>
    <property type="molecule type" value="Genomic_DNA"/>
</dbReference>
<dbReference type="GO" id="GO:0004016">
    <property type="term" value="F:adenylate cyclase activity"/>
    <property type="evidence" value="ECO:0007669"/>
    <property type="project" value="TreeGrafter"/>
</dbReference>
<dbReference type="GO" id="GO:0000166">
    <property type="term" value="F:nucleotide binding"/>
    <property type="evidence" value="ECO:0007669"/>
    <property type="project" value="UniProtKB-KW"/>
</dbReference>
<feature type="domain" description="Guanylate cyclase" evidence="9">
    <location>
        <begin position="613"/>
        <end position="747"/>
    </location>
</feature>
<protein>
    <submittedName>
        <fullName evidence="10">Receptor-type guanylate cyclase gcy</fullName>
    </submittedName>
</protein>
<evidence type="ECO:0000256" key="1">
    <source>
        <dbReference type="ARBA" id="ARBA00004370"/>
    </source>
</evidence>
<evidence type="ECO:0000313" key="11">
    <source>
        <dbReference type="Proteomes" id="UP001153069"/>
    </source>
</evidence>